<dbReference type="Pfam" id="PF00849">
    <property type="entry name" value="PseudoU_synth_2"/>
    <property type="match status" value="1"/>
</dbReference>
<dbReference type="AlphaFoldDB" id="A0ABD0YUK8"/>
<dbReference type="InterPro" id="IPR006145">
    <property type="entry name" value="PsdUridine_synth_RsuA/RluA"/>
</dbReference>
<protein>
    <recommendedName>
        <fullName evidence="2">Pseudouridine synthase RsuA/RluA-like domain-containing protein</fullName>
    </recommendedName>
</protein>
<evidence type="ECO:0000256" key="1">
    <source>
        <dbReference type="ARBA" id="ARBA00010876"/>
    </source>
</evidence>
<organism evidence="3 4">
    <name type="scientific">Ranatra chinensis</name>
    <dbReference type="NCBI Taxonomy" id="642074"/>
    <lineage>
        <taxon>Eukaryota</taxon>
        <taxon>Metazoa</taxon>
        <taxon>Ecdysozoa</taxon>
        <taxon>Arthropoda</taxon>
        <taxon>Hexapoda</taxon>
        <taxon>Insecta</taxon>
        <taxon>Pterygota</taxon>
        <taxon>Neoptera</taxon>
        <taxon>Paraneoptera</taxon>
        <taxon>Hemiptera</taxon>
        <taxon>Heteroptera</taxon>
        <taxon>Panheteroptera</taxon>
        <taxon>Nepomorpha</taxon>
        <taxon>Nepidae</taxon>
        <taxon>Ranatrinae</taxon>
        <taxon>Ranatra</taxon>
    </lineage>
</organism>
<accession>A0ABD0YUK8</accession>
<dbReference type="Proteomes" id="UP001558652">
    <property type="component" value="Unassembled WGS sequence"/>
</dbReference>
<evidence type="ECO:0000313" key="4">
    <source>
        <dbReference type="Proteomes" id="UP001558652"/>
    </source>
</evidence>
<comment type="caution">
    <text evidence="3">The sequence shown here is derived from an EMBL/GenBank/DDBJ whole genome shotgun (WGS) entry which is preliminary data.</text>
</comment>
<dbReference type="SUPFAM" id="SSF55120">
    <property type="entry name" value="Pseudouridine synthase"/>
    <property type="match status" value="1"/>
</dbReference>
<feature type="domain" description="Pseudouridine synthase RsuA/RluA-like" evidence="2">
    <location>
        <begin position="1"/>
        <end position="125"/>
    </location>
</feature>
<dbReference type="InterPro" id="IPR020103">
    <property type="entry name" value="PsdUridine_synth_cat_dom_sf"/>
</dbReference>
<reference evidence="3 4" key="1">
    <citation type="submission" date="2024-07" db="EMBL/GenBank/DDBJ databases">
        <title>Chromosome-level genome assembly of the water stick insect Ranatra chinensis (Heteroptera: Nepidae).</title>
        <authorList>
            <person name="Liu X."/>
        </authorList>
    </citation>
    <scope>NUCLEOTIDE SEQUENCE [LARGE SCALE GENOMIC DNA]</scope>
    <source>
        <strain evidence="3">Cailab_2021Rc</strain>
        <tissue evidence="3">Muscle</tissue>
    </source>
</reference>
<dbReference type="CDD" id="cd02869">
    <property type="entry name" value="PseudoU_synth_RluA_like"/>
    <property type="match status" value="1"/>
</dbReference>
<dbReference type="Gene3D" id="3.30.2350.10">
    <property type="entry name" value="Pseudouridine synthase"/>
    <property type="match status" value="1"/>
</dbReference>
<dbReference type="InterPro" id="IPR050188">
    <property type="entry name" value="RluA_PseudoU_synthase"/>
</dbReference>
<dbReference type="PANTHER" id="PTHR21600">
    <property type="entry name" value="MITOCHONDRIAL RNA PSEUDOURIDINE SYNTHASE"/>
    <property type="match status" value="1"/>
</dbReference>
<feature type="non-terminal residue" evidence="3">
    <location>
        <position position="1"/>
    </location>
</feature>
<keyword evidence="4" id="KW-1185">Reference proteome</keyword>
<name>A0ABD0YUK8_9HEMI</name>
<sequence length="153" mass="17030">FYFVHRLDYATSGVLCVALNKPACSAATTAFEKRKAKKYYIALLRGHVAGEILDVTVPIGEAASETSGSHMMCTNTGSNECLSARWAHSRLLVIGRGMYGGYPATKVLLRPVTGRRHQLRVHCTHIGHTIVGDFTYSRRKDVQPHRTFLHAFR</sequence>
<evidence type="ECO:0000313" key="3">
    <source>
        <dbReference type="EMBL" id="KAL1138904.1"/>
    </source>
</evidence>
<comment type="similarity">
    <text evidence="1">Belongs to the pseudouridine synthase RluA family.</text>
</comment>
<proteinExistence type="inferred from homology"/>
<dbReference type="PANTHER" id="PTHR21600:SF87">
    <property type="entry name" value="RNA PSEUDOURIDYLATE SYNTHASE DOMAIN-CONTAINING PROTEIN 1"/>
    <property type="match status" value="1"/>
</dbReference>
<dbReference type="EMBL" id="JBFDAA010000003">
    <property type="protein sequence ID" value="KAL1138904.1"/>
    <property type="molecule type" value="Genomic_DNA"/>
</dbReference>
<evidence type="ECO:0000259" key="2">
    <source>
        <dbReference type="Pfam" id="PF00849"/>
    </source>
</evidence>
<gene>
    <name evidence="3" type="ORF">AAG570_008966</name>
</gene>